<dbReference type="InterPro" id="IPR011055">
    <property type="entry name" value="Dup_hybrid_motif"/>
</dbReference>
<dbReference type="InterPro" id="IPR050570">
    <property type="entry name" value="Cell_wall_metabolism_enzyme"/>
</dbReference>
<dbReference type="CDD" id="cd12797">
    <property type="entry name" value="M23_peptidase"/>
    <property type="match status" value="1"/>
</dbReference>
<accession>A0A1G7ZJV6</accession>
<dbReference type="Pfam" id="PF01551">
    <property type="entry name" value="Peptidase_M23"/>
    <property type="match status" value="1"/>
</dbReference>
<evidence type="ECO:0000313" key="3">
    <source>
        <dbReference type="Proteomes" id="UP000199163"/>
    </source>
</evidence>
<dbReference type="STRING" id="568899.SAMN05192534_101578"/>
<keyword evidence="3" id="KW-1185">Reference proteome</keyword>
<feature type="domain" description="M23ase beta-sheet core" evidence="1">
    <location>
        <begin position="53"/>
        <end position="142"/>
    </location>
</feature>
<dbReference type="Gene3D" id="2.70.70.10">
    <property type="entry name" value="Glucose Permease (Domain IIA)"/>
    <property type="match status" value="1"/>
</dbReference>
<dbReference type="PANTHER" id="PTHR21666">
    <property type="entry name" value="PEPTIDASE-RELATED"/>
    <property type="match status" value="1"/>
</dbReference>
<organism evidence="2 3">
    <name type="scientific">Alteribacillus persepolensis</name>
    <dbReference type="NCBI Taxonomy" id="568899"/>
    <lineage>
        <taxon>Bacteria</taxon>
        <taxon>Bacillati</taxon>
        <taxon>Bacillota</taxon>
        <taxon>Bacilli</taxon>
        <taxon>Bacillales</taxon>
        <taxon>Bacillaceae</taxon>
        <taxon>Alteribacillus</taxon>
    </lineage>
</organism>
<protein>
    <submittedName>
        <fullName evidence="2">Peptidase family M23</fullName>
    </submittedName>
</protein>
<dbReference type="GO" id="GO:0004222">
    <property type="term" value="F:metalloendopeptidase activity"/>
    <property type="evidence" value="ECO:0007669"/>
    <property type="project" value="TreeGrafter"/>
</dbReference>
<dbReference type="AlphaFoldDB" id="A0A1G7ZJV6"/>
<evidence type="ECO:0000313" key="2">
    <source>
        <dbReference type="EMBL" id="SDH09032.1"/>
    </source>
</evidence>
<reference evidence="2 3" key="1">
    <citation type="submission" date="2016-10" db="EMBL/GenBank/DDBJ databases">
        <authorList>
            <person name="de Groot N.N."/>
        </authorList>
    </citation>
    <scope>NUCLEOTIDE SEQUENCE [LARGE SCALE GENOMIC DNA]</scope>
    <source>
        <strain evidence="2 3">DSM 21632</strain>
    </source>
</reference>
<dbReference type="PANTHER" id="PTHR21666:SF290">
    <property type="entry name" value="PEPTIDASE M23 DOMAIN PROTEIN"/>
    <property type="match status" value="1"/>
</dbReference>
<proteinExistence type="predicted"/>
<dbReference type="InterPro" id="IPR016047">
    <property type="entry name" value="M23ase_b-sheet_dom"/>
</dbReference>
<gene>
    <name evidence="2" type="ORF">SAMN05192534_101578</name>
</gene>
<dbReference type="EMBL" id="FNDK01000001">
    <property type="protein sequence ID" value="SDH09032.1"/>
    <property type="molecule type" value="Genomic_DNA"/>
</dbReference>
<dbReference type="RefSeq" id="WP_175487345.1">
    <property type="nucleotide sequence ID" value="NZ_FNDK01000001.1"/>
</dbReference>
<dbReference type="SUPFAM" id="SSF51261">
    <property type="entry name" value="Duplicated hybrid motif"/>
    <property type="match status" value="1"/>
</dbReference>
<sequence length="163" mass="18301">MNYIQRFMIVGFFSAVLFLIFIFIGVSTSYAASEYVWPVEGELSDMFGTRGGTHYGIDIAAEKGTPIHAVQSGEVVKSYFSSSYGNVIIILHESGEETLYAHLEERWKSEGDDVKQKEVIGTIGSTGRSTGPHLHFEFHEKEWTEDKIFAVDPLQVLNKQEIS</sequence>
<name>A0A1G7ZJV6_9BACI</name>
<dbReference type="Proteomes" id="UP000199163">
    <property type="component" value="Unassembled WGS sequence"/>
</dbReference>
<evidence type="ECO:0000259" key="1">
    <source>
        <dbReference type="Pfam" id="PF01551"/>
    </source>
</evidence>